<dbReference type="EMBL" id="BMQB01000004">
    <property type="protein sequence ID" value="GGJ92168.1"/>
    <property type="molecule type" value="Genomic_DNA"/>
</dbReference>
<keyword evidence="2" id="KW-1133">Transmembrane helix</keyword>
<evidence type="ECO:0000313" key="4">
    <source>
        <dbReference type="Proteomes" id="UP000649739"/>
    </source>
</evidence>
<feature type="region of interest" description="Disordered" evidence="1">
    <location>
        <begin position="1"/>
        <end position="46"/>
    </location>
</feature>
<keyword evidence="2" id="KW-0472">Membrane</keyword>
<reference evidence="3" key="2">
    <citation type="submission" date="2020-09" db="EMBL/GenBank/DDBJ databases">
        <authorList>
            <person name="Sun Q."/>
            <person name="Ohkuma M."/>
        </authorList>
    </citation>
    <scope>NUCLEOTIDE SEQUENCE</scope>
    <source>
        <strain evidence="3">JCM 3090</strain>
    </source>
</reference>
<keyword evidence="4" id="KW-1185">Reference proteome</keyword>
<dbReference type="Proteomes" id="UP000649739">
    <property type="component" value="Unassembled WGS sequence"/>
</dbReference>
<protein>
    <submittedName>
        <fullName evidence="3">Uncharacterized protein</fullName>
    </submittedName>
</protein>
<sequence>MERVDEDAYWRRPPAGAPDPAAAAPPPDGPSGPPTSGGYGGPPATVPVADPRVPYVVAVPVPAPAPPVDHAAVDAAEARARRFTALVALLAALVAAALVVRAWLA</sequence>
<name>A0A8J3BBD1_9ACTN</name>
<reference evidence="3" key="1">
    <citation type="journal article" date="2014" name="Int. J. Syst. Evol. Microbiol.">
        <title>Complete genome sequence of Corynebacterium casei LMG S-19264T (=DSM 44701T), isolated from a smear-ripened cheese.</title>
        <authorList>
            <consortium name="US DOE Joint Genome Institute (JGI-PGF)"/>
            <person name="Walter F."/>
            <person name="Albersmeier A."/>
            <person name="Kalinowski J."/>
            <person name="Ruckert C."/>
        </authorList>
    </citation>
    <scope>NUCLEOTIDE SEQUENCE</scope>
    <source>
        <strain evidence="3">JCM 3090</strain>
    </source>
</reference>
<evidence type="ECO:0000313" key="3">
    <source>
        <dbReference type="EMBL" id="GGJ92168.1"/>
    </source>
</evidence>
<evidence type="ECO:0000256" key="2">
    <source>
        <dbReference type="SAM" id="Phobius"/>
    </source>
</evidence>
<evidence type="ECO:0000256" key="1">
    <source>
        <dbReference type="SAM" id="MobiDB-lite"/>
    </source>
</evidence>
<keyword evidence="2" id="KW-0812">Transmembrane</keyword>
<dbReference type="AlphaFoldDB" id="A0A8J3BBD1"/>
<comment type="caution">
    <text evidence="3">The sequence shown here is derived from an EMBL/GenBank/DDBJ whole genome shotgun (WGS) entry which is preliminary data.</text>
</comment>
<gene>
    <name evidence="3" type="ORF">GCM10010123_22470</name>
</gene>
<accession>A0A8J3BBD1</accession>
<proteinExistence type="predicted"/>
<organism evidence="3 4">
    <name type="scientific">Pilimelia anulata</name>
    <dbReference type="NCBI Taxonomy" id="53371"/>
    <lineage>
        <taxon>Bacteria</taxon>
        <taxon>Bacillati</taxon>
        <taxon>Actinomycetota</taxon>
        <taxon>Actinomycetes</taxon>
        <taxon>Micromonosporales</taxon>
        <taxon>Micromonosporaceae</taxon>
        <taxon>Pilimelia</taxon>
    </lineage>
</organism>
<feature type="compositionally biased region" description="Basic and acidic residues" evidence="1">
    <location>
        <begin position="1"/>
        <end position="10"/>
    </location>
</feature>
<feature type="transmembrane region" description="Helical" evidence="2">
    <location>
        <begin position="83"/>
        <end position="104"/>
    </location>
</feature>
<feature type="compositionally biased region" description="Pro residues" evidence="1">
    <location>
        <begin position="23"/>
        <end position="33"/>
    </location>
</feature>